<proteinExistence type="predicted"/>
<dbReference type="STRING" id="665118.SAMN02983003_1870"/>
<dbReference type="Gene3D" id="2.30.29.80">
    <property type="match status" value="1"/>
</dbReference>
<dbReference type="Proteomes" id="UP000183447">
    <property type="component" value="Unassembled WGS sequence"/>
</dbReference>
<dbReference type="AlphaFoldDB" id="A0A1K2HYU9"/>
<feature type="domain" description="DUF1508" evidence="1">
    <location>
        <begin position="75"/>
        <end position="121"/>
    </location>
</feature>
<dbReference type="PANTHER" id="PTHR40606">
    <property type="match status" value="1"/>
</dbReference>
<name>A0A1K2HYU9_9HYPH</name>
<evidence type="ECO:0000313" key="3">
    <source>
        <dbReference type="Proteomes" id="UP000183447"/>
    </source>
</evidence>
<feature type="domain" description="DUF1508" evidence="1">
    <location>
        <begin position="22"/>
        <end position="56"/>
    </location>
</feature>
<protein>
    <recommendedName>
        <fullName evidence="1">DUF1508 domain-containing protein</fullName>
    </recommendedName>
</protein>
<dbReference type="RefSeq" id="WP_072341886.1">
    <property type="nucleotide sequence ID" value="NZ_FPKU01000002.1"/>
</dbReference>
<dbReference type="EMBL" id="FPKU01000002">
    <property type="protein sequence ID" value="SFZ84192.1"/>
    <property type="molecule type" value="Genomic_DNA"/>
</dbReference>
<evidence type="ECO:0000313" key="2">
    <source>
        <dbReference type="EMBL" id="SFZ84192.1"/>
    </source>
</evidence>
<evidence type="ECO:0000259" key="1">
    <source>
        <dbReference type="Pfam" id="PF07411"/>
    </source>
</evidence>
<reference evidence="2 3" key="1">
    <citation type="submission" date="2016-11" db="EMBL/GenBank/DDBJ databases">
        <authorList>
            <person name="Jaros S."/>
            <person name="Januszkiewicz K."/>
            <person name="Wedrychowicz H."/>
        </authorList>
    </citation>
    <scope>NUCLEOTIDE SEQUENCE [LARGE SCALE GENOMIC DNA]</scope>
    <source>
        <strain evidence="2 3">ATCC 23634</strain>
    </source>
</reference>
<dbReference type="PANTHER" id="PTHR40606:SF1">
    <property type="entry name" value="UPF0339 PROTEIN YEGP"/>
    <property type="match status" value="1"/>
</dbReference>
<dbReference type="InterPro" id="IPR051141">
    <property type="entry name" value="UPF0339_domain"/>
</dbReference>
<sequence length="127" mass="13926">MPHKFKIVARANDQFGVQFGYNAEVIVWSESYAGKASAKNCIDSLKKNAPDAAVFDLAREGEAPKGYRFEIVASKDSQAFVRFVAANGETMMRSETYKSKSSARHAIASIKKNAPLAETLDMTVSKD</sequence>
<organism evidence="2 3">
    <name type="scientific">Devosia enhydra</name>
    <dbReference type="NCBI Taxonomy" id="665118"/>
    <lineage>
        <taxon>Bacteria</taxon>
        <taxon>Pseudomonadati</taxon>
        <taxon>Pseudomonadota</taxon>
        <taxon>Alphaproteobacteria</taxon>
        <taxon>Hyphomicrobiales</taxon>
        <taxon>Devosiaceae</taxon>
        <taxon>Devosia</taxon>
    </lineage>
</organism>
<dbReference type="InterPro" id="IPR036913">
    <property type="entry name" value="YegP-like_sf"/>
</dbReference>
<accession>A0A1K2HYU9</accession>
<dbReference type="InterPro" id="IPR010879">
    <property type="entry name" value="DUF1508"/>
</dbReference>
<dbReference type="OrthoDB" id="9802792at2"/>
<keyword evidence="3" id="KW-1185">Reference proteome</keyword>
<dbReference type="Pfam" id="PF07411">
    <property type="entry name" value="DUF1508"/>
    <property type="match status" value="2"/>
</dbReference>
<gene>
    <name evidence="2" type="ORF">SAMN02983003_1870</name>
</gene>
<dbReference type="SUPFAM" id="SSF160113">
    <property type="entry name" value="YegP-like"/>
    <property type="match status" value="2"/>
</dbReference>